<evidence type="ECO:0000313" key="1">
    <source>
        <dbReference type="EMBL" id="ACU69688.1"/>
    </source>
</evidence>
<keyword evidence="2" id="KW-1185">Reference proteome</keyword>
<dbReference type="KEGG" id="cai:Caci_0753"/>
<name>C7Q0R0_CATAD</name>
<protein>
    <submittedName>
        <fullName evidence="1">Uncharacterized protein</fullName>
    </submittedName>
</protein>
<proteinExistence type="predicted"/>
<organism evidence="1 2">
    <name type="scientific">Catenulispora acidiphila (strain DSM 44928 / JCM 14897 / NBRC 102108 / NRRL B-24433 / ID139908)</name>
    <dbReference type="NCBI Taxonomy" id="479433"/>
    <lineage>
        <taxon>Bacteria</taxon>
        <taxon>Bacillati</taxon>
        <taxon>Actinomycetota</taxon>
        <taxon>Actinomycetes</taxon>
        <taxon>Catenulisporales</taxon>
        <taxon>Catenulisporaceae</taxon>
        <taxon>Catenulispora</taxon>
    </lineage>
</organism>
<gene>
    <name evidence="1" type="ordered locus">Caci_0753</name>
</gene>
<evidence type="ECO:0000313" key="2">
    <source>
        <dbReference type="Proteomes" id="UP000000851"/>
    </source>
</evidence>
<dbReference type="AlphaFoldDB" id="C7Q0R0"/>
<sequence>MVQGVPAACDGEAGAVVAACDAEVLPPVGEDDEDAGVDADAVVGLALDADVLPAVDGLAAVVPPAAPAWLEALLVQPAVSATVPSAPTAKMTEIRFMEPNLPGW</sequence>
<dbReference type="InParanoid" id="C7Q0R0"/>
<dbReference type="EMBL" id="CP001700">
    <property type="protein sequence ID" value="ACU69688.1"/>
    <property type="molecule type" value="Genomic_DNA"/>
</dbReference>
<dbReference type="Proteomes" id="UP000000851">
    <property type="component" value="Chromosome"/>
</dbReference>
<reference evidence="1 2" key="1">
    <citation type="journal article" date="2009" name="Stand. Genomic Sci.">
        <title>Complete genome sequence of Catenulispora acidiphila type strain (ID 139908).</title>
        <authorList>
            <person name="Copeland A."/>
            <person name="Lapidus A."/>
            <person name="Glavina Del Rio T."/>
            <person name="Nolan M."/>
            <person name="Lucas S."/>
            <person name="Chen F."/>
            <person name="Tice H."/>
            <person name="Cheng J.F."/>
            <person name="Bruce D."/>
            <person name="Goodwin L."/>
            <person name="Pitluck S."/>
            <person name="Mikhailova N."/>
            <person name="Pati A."/>
            <person name="Ivanova N."/>
            <person name="Mavromatis K."/>
            <person name="Chen A."/>
            <person name="Palaniappan K."/>
            <person name="Chain P."/>
            <person name="Land M."/>
            <person name="Hauser L."/>
            <person name="Chang Y.J."/>
            <person name="Jeffries C.D."/>
            <person name="Chertkov O."/>
            <person name="Brettin T."/>
            <person name="Detter J.C."/>
            <person name="Han C."/>
            <person name="Ali Z."/>
            <person name="Tindall B.J."/>
            <person name="Goker M."/>
            <person name="Bristow J."/>
            <person name="Eisen J.A."/>
            <person name="Markowitz V."/>
            <person name="Hugenholtz P."/>
            <person name="Kyrpides N.C."/>
            <person name="Klenk H.P."/>
        </authorList>
    </citation>
    <scope>NUCLEOTIDE SEQUENCE [LARGE SCALE GENOMIC DNA]</scope>
    <source>
        <strain evidence="2">DSM 44928 / JCM 14897 / NBRC 102108 / NRRL B-24433 / ID139908</strain>
    </source>
</reference>
<dbReference type="HOGENOM" id="CLU_2245067_0_0_11"/>
<accession>C7Q0R0</accession>